<keyword evidence="7 9" id="KW-0503">Monooxygenase</keyword>
<dbReference type="InterPro" id="IPR036396">
    <property type="entry name" value="Cyt_P450_sf"/>
</dbReference>
<dbReference type="GO" id="GO:0004497">
    <property type="term" value="F:monooxygenase activity"/>
    <property type="evidence" value="ECO:0007669"/>
    <property type="project" value="UniProtKB-KW"/>
</dbReference>
<dbReference type="PROSITE" id="PS00086">
    <property type="entry name" value="CYTOCHROME_P450"/>
    <property type="match status" value="1"/>
</dbReference>
<dbReference type="PANTHER" id="PTHR24279">
    <property type="entry name" value="CYTOCHROME P450"/>
    <property type="match status" value="1"/>
</dbReference>
<gene>
    <name evidence="11" type="ORF">OFUS_LOCUS21542</name>
</gene>
<accession>A0A8S4PVB2</accession>
<organism evidence="11 12">
    <name type="scientific">Owenia fusiformis</name>
    <name type="common">Polychaete worm</name>
    <dbReference type="NCBI Taxonomy" id="6347"/>
    <lineage>
        <taxon>Eukaryota</taxon>
        <taxon>Metazoa</taxon>
        <taxon>Spiralia</taxon>
        <taxon>Lophotrochozoa</taxon>
        <taxon>Annelida</taxon>
        <taxon>Polychaeta</taxon>
        <taxon>Sedentaria</taxon>
        <taxon>Canalipalpata</taxon>
        <taxon>Sabellida</taxon>
        <taxon>Oweniida</taxon>
        <taxon>Oweniidae</taxon>
        <taxon>Owenia</taxon>
    </lineage>
</organism>
<evidence type="ECO:0000256" key="5">
    <source>
        <dbReference type="ARBA" id="ARBA00023002"/>
    </source>
</evidence>
<dbReference type="InterPro" id="IPR001128">
    <property type="entry name" value="Cyt_P450"/>
</dbReference>
<dbReference type="SUPFAM" id="SSF48264">
    <property type="entry name" value="Cytochrome P450"/>
    <property type="match status" value="1"/>
</dbReference>
<dbReference type="EMBL" id="CAIIXF020000010">
    <property type="protein sequence ID" value="CAH1797213.1"/>
    <property type="molecule type" value="Genomic_DNA"/>
</dbReference>
<evidence type="ECO:0000256" key="10">
    <source>
        <dbReference type="SAM" id="MobiDB-lite"/>
    </source>
</evidence>
<dbReference type="OrthoDB" id="3945418at2759"/>
<proteinExistence type="inferred from homology"/>
<sequence>MKGTRLSLTKGLPTYNSLRTVYGQHQVNQLNRSESLSVPDASKCPFTQSVSPSEDPLKRPTKAYRESLEKYTGLENARPYALMPGPKGYPLIGSLLEYIKKDGLKFNKMFEVMQSRAREYGPIYKEHIAQNTSVVVTDPLEYSKLMRHEANVKYPHRIEMEPLAHYRRVRGLSLGLVSAQGEEWYKYRKVVNKKMLRPKEVMEYIPGMDEVATEFSQRMKKLLDSKGEVDNLENELFKWSLESIGTVLFEERIGCLNDPPPQLAKDFISNLMGFFKYLQPLMYNVPIYKIYPVDKWKKYTAHADNVMAIGQQFVDKKAESLMRREKDGTVARYERDGSVPFLTYMLSQTSLTLEEANSNVIDLMSGAVETTSNATIWTLYCLALNPAVQEKMHQETIKVLPNKAPITGKTLAQLPYVKAVLKEVFRIYPITYSTSRIIHEDIEMGGYRIPAGSHVQANLYGMGHESALFPEPEEFRPERWLRGNTDRELQAFTNLPFGHGSRMCIGRRFAEQEVYIAVTKLIQDFRVEYHHEPIEPVLNTVMTPDRPVKLTFIPRN</sequence>
<evidence type="ECO:0000313" key="12">
    <source>
        <dbReference type="Proteomes" id="UP000749559"/>
    </source>
</evidence>
<feature type="region of interest" description="Disordered" evidence="10">
    <location>
        <begin position="32"/>
        <end position="60"/>
    </location>
</feature>
<dbReference type="InterPro" id="IPR050479">
    <property type="entry name" value="CYP11_CYP27_families"/>
</dbReference>
<dbReference type="Pfam" id="PF00067">
    <property type="entry name" value="p450"/>
    <property type="match status" value="1"/>
</dbReference>
<feature type="binding site" description="axial binding residue" evidence="8">
    <location>
        <position position="504"/>
    </location>
    <ligand>
        <name>heme</name>
        <dbReference type="ChEBI" id="CHEBI:30413"/>
    </ligand>
    <ligandPart>
        <name>Fe</name>
        <dbReference type="ChEBI" id="CHEBI:18248"/>
    </ligandPart>
</feature>
<name>A0A8S4PVB2_OWEFU</name>
<evidence type="ECO:0000256" key="1">
    <source>
        <dbReference type="ARBA" id="ARBA00001971"/>
    </source>
</evidence>
<dbReference type="PRINTS" id="PR00385">
    <property type="entry name" value="P450"/>
</dbReference>
<evidence type="ECO:0000256" key="4">
    <source>
        <dbReference type="ARBA" id="ARBA00022723"/>
    </source>
</evidence>
<evidence type="ECO:0008006" key="13">
    <source>
        <dbReference type="Google" id="ProtNLM"/>
    </source>
</evidence>
<comment type="caution">
    <text evidence="11">The sequence shown here is derived from an EMBL/GenBank/DDBJ whole genome shotgun (WGS) entry which is preliminary data.</text>
</comment>
<dbReference type="FunFam" id="1.10.630.10:FF:000006">
    <property type="entry name" value="Cytochrome P450 302a1, mitochondrial"/>
    <property type="match status" value="1"/>
</dbReference>
<dbReference type="AlphaFoldDB" id="A0A8S4PVB2"/>
<keyword evidence="6 8" id="KW-0408">Iron</keyword>
<protein>
    <recommendedName>
        <fullName evidence="13">Cytochrome P450</fullName>
    </recommendedName>
</protein>
<evidence type="ECO:0000256" key="3">
    <source>
        <dbReference type="ARBA" id="ARBA00022617"/>
    </source>
</evidence>
<evidence type="ECO:0000256" key="9">
    <source>
        <dbReference type="RuleBase" id="RU000461"/>
    </source>
</evidence>
<dbReference type="GO" id="GO:0005506">
    <property type="term" value="F:iron ion binding"/>
    <property type="evidence" value="ECO:0007669"/>
    <property type="project" value="InterPro"/>
</dbReference>
<dbReference type="Proteomes" id="UP000749559">
    <property type="component" value="Unassembled WGS sequence"/>
</dbReference>
<keyword evidence="12" id="KW-1185">Reference proteome</keyword>
<evidence type="ECO:0000256" key="6">
    <source>
        <dbReference type="ARBA" id="ARBA00023004"/>
    </source>
</evidence>
<keyword evidence="5 9" id="KW-0560">Oxidoreductase</keyword>
<dbReference type="PRINTS" id="PR00463">
    <property type="entry name" value="EP450I"/>
</dbReference>
<comment type="similarity">
    <text evidence="2 9">Belongs to the cytochrome P450 family.</text>
</comment>
<dbReference type="InterPro" id="IPR017972">
    <property type="entry name" value="Cyt_P450_CS"/>
</dbReference>
<dbReference type="PANTHER" id="PTHR24279:SF120">
    <property type="entry name" value="CYTOCHROME P450"/>
    <property type="match status" value="1"/>
</dbReference>
<dbReference type="CDD" id="cd11054">
    <property type="entry name" value="CYP24A1-like"/>
    <property type="match status" value="1"/>
</dbReference>
<keyword evidence="4 8" id="KW-0479">Metal-binding</keyword>
<reference evidence="11" key="1">
    <citation type="submission" date="2022-03" db="EMBL/GenBank/DDBJ databases">
        <authorList>
            <person name="Martin C."/>
        </authorList>
    </citation>
    <scope>NUCLEOTIDE SEQUENCE</scope>
</reference>
<dbReference type="GO" id="GO:0016705">
    <property type="term" value="F:oxidoreductase activity, acting on paired donors, with incorporation or reduction of molecular oxygen"/>
    <property type="evidence" value="ECO:0007669"/>
    <property type="project" value="InterPro"/>
</dbReference>
<evidence type="ECO:0000313" key="11">
    <source>
        <dbReference type="EMBL" id="CAH1797213.1"/>
    </source>
</evidence>
<dbReference type="GO" id="GO:0020037">
    <property type="term" value="F:heme binding"/>
    <property type="evidence" value="ECO:0007669"/>
    <property type="project" value="InterPro"/>
</dbReference>
<evidence type="ECO:0000256" key="8">
    <source>
        <dbReference type="PIRSR" id="PIRSR602401-1"/>
    </source>
</evidence>
<keyword evidence="3 8" id="KW-0349">Heme</keyword>
<dbReference type="Gene3D" id="1.10.630.10">
    <property type="entry name" value="Cytochrome P450"/>
    <property type="match status" value="1"/>
</dbReference>
<evidence type="ECO:0000256" key="2">
    <source>
        <dbReference type="ARBA" id="ARBA00010617"/>
    </source>
</evidence>
<evidence type="ECO:0000256" key="7">
    <source>
        <dbReference type="ARBA" id="ARBA00023033"/>
    </source>
</evidence>
<comment type="cofactor">
    <cofactor evidence="1 8">
        <name>heme</name>
        <dbReference type="ChEBI" id="CHEBI:30413"/>
    </cofactor>
</comment>
<dbReference type="InterPro" id="IPR002401">
    <property type="entry name" value="Cyt_P450_E_grp-I"/>
</dbReference>